<gene>
    <name evidence="5" type="ORF">SGA01_80960</name>
</gene>
<reference evidence="5 6" key="1">
    <citation type="submission" date="2019-06" db="EMBL/GenBank/DDBJ databases">
        <title>Whole genome shotgun sequence of Streptomyces gardneri NBRC 12865.</title>
        <authorList>
            <person name="Hosoyama A."/>
            <person name="Uohara A."/>
            <person name="Ohji S."/>
            <person name="Ichikawa N."/>
        </authorList>
    </citation>
    <scope>NUCLEOTIDE SEQUENCE [LARGE SCALE GENOMIC DNA]</scope>
    <source>
        <strain evidence="5 6">NBRC 12865</strain>
    </source>
</reference>
<organism evidence="5 6">
    <name type="scientific">Streptomyces gardneri</name>
    <dbReference type="NCBI Taxonomy" id="66892"/>
    <lineage>
        <taxon>Bacteria</taxon>
        <taxon>Bacillati</taxon>
        <taxon>Actinomycetota</taxon>
        <taxon>Actinomycetes</taxon>
        <taxon>Kitasatosporales</taxon>
        <taxon>Streptomycetaceae</taxon>
        <taxon>Streptomyces</taxon>
    </lineage>
</organism>
<feature type="domain" description="Chitin-binding type-4" evidence="4">
    <location>
        <begin position="48"/>
        <end position="214"/>
    </location>
</feature>
<dbReference type="PANTHER" id="PTHR34823">
    <property type="entry name" value="GLCNAC-BINDING PROTEIN A"/>
    <property type="match status" value="1"/>
</dbReference>
<proteinExistence type="predicted"/>
<sequence length="216" mass="23058">MRTAQRNSPTFSWSDSMHMRKKTSVGAAVVALGVAGASLLATGSAGSHGYTDSPISRQKLCANGTVTNCGSIQWEPQSVEGLKGFPAAGPADGKICSAGLTQFAQLDDPRGGAWPATSLTAGQSYSFRWQFTARHRTTDFKYYITKNGWNPSQKLTRAALDPQPFLTVPYNNQQPPATLSHSGTVPAGKTGRHLILAVWTIADTANAFYACSDVKF</sequence>
<dbReference type="Gene3D" id="2.70.50.50">
    <property type="entry name" value="chitin-binding protein cbp21"/>
    <property type="match status" value="1"/>
</dbReference>
<evidence type="ECO:0000256" key="1">
    <source>
        <dbReference type="ARBA" id="ARBA00004613"/>
    </source>
</evidence>
<name>A0A4Y3RX23_9ACTN</name>
<evidence type="ECO:0000256" key="3">
    <source>
        <dbReference type="ARBA" id="ARBA00022729"/>
    </source>
</evidence>
<dbReference type="Pfam" id="PF03067">
    <property type="entry name" value="LPMO_10"/>
    <property type="match status" value="1"/>
</dbReference>
<dbReference type="FunFam" id="2.70.50.50:FF:000001">
    <property type="entry name" value="Chitin-binding protein"/>
    <property type="match status" value="1"/>
</dbReference>
<dbReference type="AlphaFoldDB" id="A0A4Y3RX23"/>
<evidence type="ECO:0000259" key="4">
    <source>
        <dbReference type="Pfam" id="PF03067"/>
    </source>
</evidence>
<dbReference type="InterPro" id="IPR004302">
    <property type="entry name" value="Cellulose/chitin-bd_N"/>
</dbReference>
<accession>A0A4Y3RX23</accession>
<dbReference type="CDD" id="cd21177">
    <property type="entry name" value="LPMO_AA10"/>
    <property type="match status" value="1"/>
</dbReference>
<dbReference type="PANTHER" id="PTHR34823:SF1">
    <property type="entry name" value="CHITIN-BINDING TYPE-4 DOMAIN-CONTAINING PROTEIN"/>
    <property type="match status" value="1"/>
</dbReference>
<dbReference type="SMR" id="A0A4Y3RX23"/>
<dbReference type="InterPro" id="IPR051024">
    <property type="entry name" value="GlcNAc_Chitin_IntDeg"/>
</dbReference>
<dbReference type="InterPro" id="IPR014756">
    <property type="entry name" value="Ig_E-set"/>
</dbReference>
<evidence type="ECO:0000313" key="5">
    <source>
        <dbReference type="EMBL" id="GEB62491.1"/>
    </source>
</evidence>
<keyword evidence="3" id="KW-0732">Signal</keyword>
<dbReference type="SUPFAM" id="SSF81296">
    <property type="entry name" value="E set domains"/>
    <property type="match status" value="1"/>
</dbReference>
<evidence type="ECO:0000256" key="2">
    <source>
        <dbReference type="ARBA" id="ARBA00022525"/>
    </source>
</evidence>
<dbReference type="Proteomes" id="UP000315226">
    <property type="component" value="Unassembled WGS sequence"/>
</dbReference>
<comment type="caution">
    <text evidence="5">The sequence shown here is derived from an EMBL/GenBank/DDBJ whole genome shotgun (WGS) entry which is preliminary data.</text>
</comment>
<keyword evidence="6" id="KW-1185">Reference proteome</keyword>
<comment type="subcellular location">
    <subcellularLocation>
        <location evidence="1">Secreted</location>
    </subcellularLocation>
</comment>
<keyword evidence="2" id="KW-0964">Secreted</keyword>
<protein>
    <submittedName>
        <fullName evidence="5">Chitin-binding protein</fullName>
    </submittedName>
</protein>
<evidence type="ECO:0000313" key="6">
    <source>
        <dbReference type="Proteomes" id="UP000315226"/>
    </source>
</evidence>
<dbReference type="GO" id="GO:0005576">
    <property type="term" value="C:extracellular region"/>
    <property type="evidence" value="ECO:0007669"/>
    <property type="project" value="UniProtKB-SubCell"/>
</dbReference>
<dbReference type="EMBL" id="BJMN01000102">
    <property type="protein sequence ID" value="GEB62491.1"/>
    <property type="molecule type" value="Genomic_DNA"/>
</dbReference>